<dbReference type="Proteomes" id="UP000095287">
    <property type="component" value="Unplaced"/>
</dbReference>
<evidence type="ECO:0000313" key="1">
    <source>
        <dbReference type="Proteomes" id="UP000095287"/>
    </source>
</evidence>
<reference evidence="2" key="1">
    <citation type="submission" date="2016-11" db="UniProtKB">
        <authorList>
            <consortium name="WormBaseParasite"/>
        </authorList>
    </citation>
    <scope>IDENTIFICATION</scope>
</reference>
<protein>
    <submittedName>
        <fullName evidence="2">Secreted protein</fullName>
    </submittedName>
</protein>
<accession>A0A1I8A8E1</accession>
<proteinExistence type="predicted"/>
<organism evidence="1 2">
    <name type="scientific">Steinernema glaseri</name>
    <dbReference type="NCBI Taxonomy" id="37863"/>
    <lineage>
        <taxon>Eukaryota</taxon>
        <taxon>Metazoa</taxon>
        <taxon>Ecdysozoa</taxon>
        <taxon>Nematoda</taxon>
        <taxon>Chromadorea</taxon>
        <taxon>Rhabditida</taxon>
        <taxon>Tylenchina</taxon>
        <taxon>Panagrolaimomorpha</taxon>
        <taxon>Strongyloidoidea</taxon>
        <taxon>Steinernematidae</taxon>
        <taxon>Steinernema</taxon>
    </lineage>
</organism>
<evidence type="ECO:0000313" key="2">
    <source>
        <dbReference type="WBParaSite" id="L893_g33879.t1"/>
    </source>
</evidence>
<keyword evidence="1" id="KW-1185">Reference proteome</keyword>
<name>A0A1I8A8E1_9BILA</name>
<sequence>MLLQGCLRLRSLSILIGQAAEGHSMEMMKACPRRRRRPSDMSEEGINSRCILNRFIENRKPAIAFGFIFVVHMLLEKPFTRNHMEKLTTIARSHSMIKQSLKIGHRTLASP</sequence>
<dbReference type="AlphaFoldDB" id="A0A1I8A8E1"/>
<dbReference type="WBParaSite" id="L893_g33879.t1">
    <property type="protein sequence ID" value="L893_g33879.t1"/>
    <property type="gene ID" value="L893_g33879"/>
</dbReference>